<dbReference type="HAMAP" id="MF_00155">
    <property type="entry name" value="CtaG"/>
    <property type="match status" value="1"/>
</dbReference>
<dbReference type="NCBIfam" id="NF003465">
    <property type="entry name" value="PRK05089.1"/>
    <property type="match status" value="1"/>
</dbReference>
<feature type="region of interest" description="Disordered" evidence="6">
    <location>
        <begin position="20"/>
        <end position="39"/>
    </location>
</feature>
<dbReference type="InterPro" id="IPR023471">
    <property type="entry name" value="CtaG/Cox11_dom_sf"/>
</dbReference>
<reference evidence="8 9" key="1">
    <citation type="submission" date="2017-12" db="EMBL/GenBank/DDBJ databases">
        <title>Sequencing, de novo assembly and annotation of complete genome of a new Thraustochytrid species, strain FCC1311.</title>
        <authorList>
            <person name="Sedici K."/>
            <person name="Godart F."/>
            <person name="Aiese Cigliano R."/>
            <person name="Sanseverino W."/>
            <person name="Barakat M."/>
            <person name="Ortet P."/>
            <person name="Marechal E."/>
            <person name="Cagnac O."/>
            <person name="Amato A."/>
        </authorList>
    </citation>
    <scope>NUCLEOTIDE SEQUENCE [LARGE SCALE GENOMIC DNA]</scope>
</reference>
<protein>
    <submittedName>
        <fullName evidence="8">Cytochrome c oxidase assembly protein COX11, mitochondrial</fullName>
    </submittedName>
</protein>
<dbReference type="InterPro" id="IPR007533">
    <property type="entry name" value="Cyt_c_oxidase_assmbl_CtaG"/>
</dbReference>
<dbReference type="EMBL" id="BEYU01000035">
    <property type="protein sequence ID" value="GBG27703.1"/>
    <property type="molecule type" value="Genomic_DNA"/>
</dbReference>
<dbReference type="SUPFAM" id="SSF53335">
    <property type="entry name" value="S-adenosyl-L-methionine-dependent methyltransferases"/>
    <property type="match status" value="1"/>
</dbReference>
<sequence length="558" mass="60590">MSVSAFGVGPVAMKRPLSATGGARRGFASSSRSSGRYDEEVRRKNATGLVYMLSIVVAAVGLSYTAVPLYKVFCQVTGYGGTTRQSSLDKARSMQPVPGANPITVKFTANTADSLGWKFKPQQSEVRVVPGETALAFYTATNNTDEAITGVASYNITPTKAGIYFNKIQCFCFDQQRLKPNEEVDMPVFFYIDPTFADDPQMAGIDNIGPARAREDRGDVPRDGAALVVVLAVAISMASVLKTTSRAARVAGDYERPDPPLRYTVNLDTLDEKVRALWVPLDRDEETEAFLQTCQANVLRDGVASVLRSFMSRTDANGLTGRGKMFVLSNAHLARVCPNIFSPREIAMSIDEPSDGDNGEAAPGPTAHGPRRLLDIGSGDGSITESYAGAFDEVVTTETSSVMASKLRARGWGCYEPGKQPLPTPTSNAEKFDLITCFNVLDRADQPLTLLRDLKARLKPGTGRLVLAVVLPWCPFVESGTRQLAPSEILPMEGARCRDKASFEESLEALALRVLQPEGFRIRSISRVPYISQGDSVQRYYVLSDAIIVCDLPLEPQL</sequence>
<dbReference type="InParanoid" id="A0A2R5GGC3"/>
<evidence type="ECO:0000256" key="7">
    <source>
        <dbReference type="SAM" id="Phobius"/>
    </source>
</evidence>
<feature type="region of interest" description="Disordered" evidence="6">
    <location>
        <begin position="349"/>
        <end position="375"/>
    </location>
</feature>
<keyword evidence="9" id="KW-1185">Reference proteome</keyword>
<dbReference type="GO" id="GO:0005743">
    <property type="term" value="C:mitochondrial inner membrane"/>
    <property type="evidence" value="ECO:0007669"/>
    <property type="project" value="UniProtKB-SubCell"/>
</dbReference>
<proteinExistence type="inferred from homology"/>
<dbReference type="Gene3D" id="3.40.50.150">
    <property type="entry name" value="Vaccinia Virus protein VP39"/>
    <property type="match status" value="1"/>
</dbReference>
<evidence type="ECO:0000256" key="2">
    <source>
        <dbReference type="ARBA" id="ARBA00004243"/>
    </source>
</evidence>
<feature type="transmembrane region" description="Helical" evidence="7">
    <location>
        <begin position="49"/>
        <end position="67"/>
    </location>
</feature>
<dbReference type="Pfam" id="PF05219">
    <property type="entry name" value="DREV"/>
    <property type="match status" value="2"/>
</dbReference>
<feature type="compositionally biased region" description="Low complexity" evidence="6">
    <location>
        <begin position="20"/>
        <end position="34"/>
    </location>
</feature>
<keyword evidence="5 7" id="KW-0472">Membrane</keyword>
<keyword evidence="3 7" id="KW-0812">Transmembrane</keyword>
<dbReference type="FunFam" id="2.60.370.10:FF:000001">
    <property type="entry name" value="COX11 cytochrome c oxidase assembly homolog"/>
    <property type="match status" value="1"/>
</dbReference>
<evidence type="ECO:0000256" key="1">
    <source>
        <dbReference type="ARBA" id="ARBA00004007"/>
    </source>
</evidence>
<evidence type="ECO:0000256" key="6">
    <source>
        <dbReference type="SAM" id="MobiDB-lite"/>
    </source>
</evidence>
<evidence type="ECO:0000256" key="4">
    <source>
        <dbReference type="ARBA" id="ARBA00022989"/>
    </source>
</evidence>
<dbReference type="InterPro" id="IPR029063">
    <property type="entry name" value="SAM-dependent_MTases_sf"/>
</dbReference>
<dbReference type="CDD" id="cd02440">
    <property type="entry name" value="AdoMet_MTases"/>
    <property type="match status" value="1"/>
</dbReference>
<evidence type="ECO:0000256" key="5">
    <source>
        <dbReference type="ARBA" id="ARBA00023136"/>
    </source>
</evidence>
<evidence type="ECO:0000313" key="9">
    <source>
        <dbReference type="Proteomes" id="UP000241890"/>
    </source>
</evidence>
<name>A0A2R5GGC3_9STRA</name>
<dbReference type="PANTHER" id="PTHR12890">
    <property type="entry name" value="DREV PROTEIN"/>
    <property type="match status" value="1"/>
</dbReference>
<dbReference type="InterPro" id="IPR007884">
    <property type="entry name" value="METL9"/>
</dbReference>
<organism evidence="8 9">
    <name type="scientific">Hondaea fermentalgiana</name>
    <dbReference type="NCBI Taxonomy" id="2315210"/>
    <lineage>
        <taxon>Eukaryota</taxon>
        <taxon>Sar</taxon>
        <taxon>Stramenopiles</taxon>
        <taxon>Bigyra</taxon>
        <taxon>Labyrinthulomycetes</taxon>
        <taxon>Thraustochytrida</taxon>
        <taxon>Thraustochytriidae</taxon>
        <taxon>Hondaea</taxon>
    </lineage>
</organism>
<dbReference type="PANTHER" id="PTHR12890:SF0">
    <property type="entry name" value="PROTEIN-L-HISTIDINE N-PROS-METHYLTRANSFERASE"/>
    <property type="match status" value="1"/>
</dbReference>
<evidence type="ECO:0000313" key="8">
    <source>
        <dbReference type="EMBL" id="GBG27703.1"/>
    </source>
</evidence>
<dbReference type="GO" id="GO:0106370">
    <property type="term" value="F:protein-L-histidine N-pros-methyltransferase activity"/>
    <property type="evidence" value="ECO:0007669"/>
    <property type="project" value="InterPro"/>
</dbReference>
<dbReference type="Gene3D" id="2.60.370.10">
    <property type="entry name" value="Ctag/Cox11"/>
    <property type="match status" value="1"/>
</dbReference>
<dbReference type="Pfam" id="PF04442">
    <property type="entry name" value="CtaG_Cox11"/>
    <property type="match status" value="1"/>
</dbReference>
<gene>
    <name evidence="8" type="ORF">FCC1311_039262</name>
</gene>
<evidence type="ECO:0000256" key="3">
    <source>
        <dbReference type="ARBA" id="ARBA00022692"/>
    </source>
</evidence>
<accession>A0A2R5GGC3</accession>
<dbReference type="OrthoDB" id="1704689at2759"/>
<comment type="subcellular location">
    <subcellularLocation>
        <location evidence="2">Mitochondrion inner membrane</location>
        <topology evidence="2">Single-pass membrane protein</topology>
        <orientation evidence="2">Intermembrane side</orientation>
    </subcellularLocation>
</comment>
<dbReference type="AlphaFoldDB" id="A0A2R5GGC3"/>
<dbReference type="Proteomes" id="UP000241890">
    <property type="component" value="Unassembled WGS sequence"/>
</dbReference>
<dbReference type="GO" id="GO:0005507">
    <property type="term" value="F:copper ion binding"/>
    <property type="evidence" value="ECO:0007669"/>
    <property type="project" value="InterPro"/>
</dbReference>
<keyword evidence="4 7" id="KW-1133">Transmembrane helix</keyword>
<dbReference type="SUPFAM" id="SSF110111">
    <property type="entry name" value="Ctag/Cox11"/>
    <property type="match status" value="1"/>
</dbReference>
<comment type="function">
    <text evidence="1">Exerts its effect at some terminal stage of cytochrome c oxidase synthesis, probably by being involved in the insertion of the copper B into subunit I.</text>
</comment>
<comment type="caution">
    <text evidence="8">The sequence shown here is derived from an EMBL/GenBank/DDBJ whole genome shotgun (WGS) entry which is preliminary data.</text>
</comment>